<dbReference type="OrthoDB" id="270639at2759"/>
<dbReference type="Gene3D" id="3.30.160.20">
    <property type="match status" value="1"/>
</dbReference>
<dbReference type="PANTHER" id="PTHR11075:SF54">
    <property type="entry name" value="LARGE RIBOSOMAL SUBUNIT PROTEIN ML62"/>
    <property type="match status" value="1"/>
</dbReference>
<dbReference type="GO" id="GO:0005762">
    <property type="term" value="C:mitochondrial large ribosomal subunit"/>
    <property type="evidence" value="ECO:0007669"/>
    <property type="project" value="TreeGrafter"/>
</dbReference>
<evidence type="ECO:0000256" key="1">
    <source>
        <dbReference type="SAM" id="MobiDB-lite"/>
    </source>
</evidence>
<gene>
    <name evidence="3" type="ORF">BDN70DRAFT_722835</name>
</gene>
<dbReference type="GO" id="GO:0004045">
    <property type="term" value="F:peptidyl-tRNA hydrolase activity"/>
    <property type="evidence" value="ECO:0007669"/>
    <property type="project" value="TreeGrafter"/>
</dbReference>
<dbReference type="Pfam" id="PF00472">
    <property type="entry name" value="RF-1"/>
    <property type="match status" value="1"/>
</dbReference>
<dbReference type="InterPro" id="IPR000352">
    <property type="entry name" value="Pep_chain_release_fac_I"/>
</dbReference>
<dbReference type="Proteomes" id="UP000807469">
    <property type="component" value="Unassembled WGS sequence"/>
</dbReference>
<feature type="domain" description="Prokaryotic-type class I peptide chain release factors" evidence="2">
    <location>
        <begin position="67"/>
        <end position="197"/>
    </location>
</feature>
<proteinExistence type="predicted"/>
<sequence length="206" mass="22633">MFRRLIPSNSYRTGYDFATRFWTRSLQTGGGNAVSPPIPPPLSVLESEHDNALASTWAKAFEATHGKIPRDLVELSFSRSSGPGGQNVNKVNTKATLRCSLNQSWIPRWAVPILVKDSHYVASTHSILVASTAHRSQAHNIEECLSKLHALVLAAASKPIKHGPSEQQKKKVEGLIKAAKAHQKMHKMHRSSVKQGRSGKGHGFDF</sequence>
<dbReference type="PANTHER" id="PTHR11075">
    <property type="entry name" value="PEPTIDE CHAIN RELEASE FACTOR"/>
    <property type="match status" value="1"/>
</dbReference>
<protein>
    <recommendedName>
        <fullName evidence="2">Prokaryotic-type class I peptide chain release factors domain-containing protein</fullName>
    </recommendedName>
</protein>
<evidence type="ECO:0000259" key="2">
    <source>
        <dbReference type="Pfam" id="PF00472"/>
    </source>
</evidence>
<comment type="caution">
    <text evidence="3">The sequence shown here is derived from an EMBL/GenBank/DDBJ whole genome shotgun (WGS) entry which is preliminary data.</text>
</comment>
<keyword evidence="4" id="KW-1185">Reference proteome</keyword>
<evidence type="ECO:0000313" key="4">
    <source>
        <dbReference type="Proteomes" id="UP000807469"/>
    </source>
</evidence>
<dbReference type="GO" id="GO:0016150">
    <property type="term" value="F:translation release factor activity, codon nonspecific"/>
    <property type="evidence" value="ECO:0007669"/>
    <property type="project" value="TreeGrafter"/>
</dbReference>
<reference evidence="3" key="1">
    <citation type="submission" date="2020-11" db="EMBL/GenBank/DDBJ databases">
        <authorList>
            <consortium name="DOE Joint Genome Institute"/>
            <person name="Ahrendt S."/>
            <person name="Riley R."/>
            <person name="Andreopoulos W."/>
            <person name="Labutti K."/>
            <person name="Pangilinan J."/>
            <person name="Ruiz-Duenas F.J."/>
            <person name="Barrasa J.M."/>
            <person name="Sanchez-Garcia M."/>
            <person name="Camarero S."/>
            <person name="Miyauchi S."/>
            <person name="Serrano A."/>
            <person name="Linde D."/>
            <person name="Babiker R."/>
            <person name="Drula E."/>
            <person name="Ayuso-Fernandez I."/>
            <person name="Pacheco R."/>
            <person name="Padilla G."/>
            <person name="Ferreira P."/>
            <person name="Barriuso J."/>
            <person name="Kellner H."/>
            <person name="Castanera R."/>
            <person name="Alfaro M."/>
            <person name="Ramirez L."/>
            <person name="Pisabarro A.G."/>
            <person name="Kuo A."/>
            <person name="Tritt A."/>
            <person name="Lipzen A."/>
            <person name="He G."/>
            <person name="Yan M."/>
            <person name="Ng V."/>
            <person name="Cullen D."/>
            <person name="Martin F."/>
            <person name="Rosso M.-N."/>
            <person name="Henrissat B."/>
            <person name="Hibbett D."/>
            <person name="Martinez A.T."/>
            <person name="Grigoriev I.V."/>
        </authorList>
    </citation>
    <scope>NUCLEOTIDE SEQUENCE</scope>
    <source>
        <strain evidence="3">CIRM-BRFM 674</strain>
    </source>
</reference>
<dbReference type="SUPFAM" id="SSF110916">
    <property type="entry name" value="Peptidyl-tRNA hydrolase domain-like"/>
    <property type="match status" value="1"/>
</dbReference>
<dbReference type="GO" id="GO:0070126">
    <property type="term" value="P:mitochondrial translational termination"/>
    <property type="evidence" value="ECO:0007669"/>
    <property type="project" value="TreeGrafter"/>
</dbReference>
<accession>A0A9P5Z3N9</accession>
<dbReference type="EMBL" id="MU155225">
    <property type="protein sequence ID" value="KAF9478861.1"/>
    <property type="molecule type" value="Genomic_DNA"/>
</dbReference>
<dbReference type="InterPro" id="IPR052104">
    <property type="entry name" value="Mito_Release_Factor_mL62"/>
</dbReference>
<feature type="region of interest" description="Disordered" evidence="1">
    <location>
        <begin position="180"/>
        <end position="206"/>
    </location>
</feature>
<name>A0A9P5Z3N9_9AGAR</name>
<evidence type="ECO:0000313" key="3">
    <source>
        <dbReference type="EMBL" id="KAF9478861.1"/>
    </source>
</evidence>
<dbReference type="AlphaFoldDB" id="A0A9P5Z3N9"/>
<organism evidence="3 4">
    <name type="scientific">Pholiota conissans</name>
    <dbReference type="NCBI Taxonomy" id="109636"/>
    <lineage>
        <taxon>Eukaryota</taxon>
        <taxon>Fungi</taxon>
        <taxon>Dikarya</taxon>
        <taxon>Basidiomycota</taxon>
        <taxon>Agaricomycotina</taxon>
        <taxon>Agaricomycetes</taxon>
        <taxon>Agaricomycetidae</taxon>
        <taxon>Agaricales</taxon>
        <taxon>Agaricineae</taxon>
        <taxon>Strophariaceae</taxon>
        <taxon>Pholiota</taxon>
    </lineage>
</organism>
<feature type="compositionally biased region" description="Basic residues" evidence="1">
    <location>
        <begin position="180"/>
        <end position="200"/>
    </location>
</feature>